<accession>A0A423K3Z6</accession>
<reference evidence="1 2" key="1">
    <citation type="submission" date="2016-10" db="EMBL/GenBank/DDBJ databases">
        <title>Comparative genome analysis of multiple Pseudomonas spp. focuses on biocontrol and plant growth promoting traits.</title>
        <authorList>
            <person name="Tao X.-Y."/>
            <person name="Taylor C.G."/>
        </authorList>
    </citation>
    <scope>NUCLEOTIDE SEQUENCE [LARGE SCALE GENOMIC DNA]</scope>
    <source>
        <strain evidence="1 2">37A10</strain>
    </source>
</reference>
<name>A0A423K3Z6_9PSED</name>
<sequence>MSAIPPAETVAPAEAQSTLDAREEHRASQALGLDNALDIENLKRPVNAQDRKLYKNIQKNLPLIAETLTLDDFVTRRINGQIVDIVRNFLPPKASLMGYLGDAELASATLERVRATPAAYLEKLLTSPKAQTLTDQLLKALQWYGANPGEQTAPTVRTQLLGKAIRLYLNAPSADAPQEIAGYAWQQREHWGLSYQAIHARFEAHLRKTQRVATANEAVLLARLYQTQLSPDFSVRNIPADLRYRSSVVWVNFMQGVLLSAGTPASPPLGFQQLVDLPITLSTDAADEKLQAIALARLLPTLQWAVTQGLIPEHEAMDYTQDEIERAVKALDEHSEALRNAIAQIVVPTPDRMAMAKLEMAKLFGRTAFISDGRKLVLEDTDGSGGGTVKVPLLKNPRVVAFSFLDLYVTGKLANGKKWMITDADGKSTGARWIRIDDERRIELRGGSVFDDSTQPAKFGFFPNGKSLPDVGETFETSFKRHLILIKSAYRTLIISLLASLPQADRQAVEQGKIRLLSLRQVTQGVSKEDETAQITLPLRARAGFVLEVSLRQDVFYYEVLPQAGVIRRRPDIDASMEGGVESTNTHDNEGFGAKTNVTVLRARRLPFDWSAHAKGTAPVEGKHCNAILDQVGDTLPTATRTLIDLPPLSSPRQKEVADFIVSNFLYQDEKLLYTAARGRTRFDEIDEEFERKLSIIKSFVPFWSSIEDLMSGDKNRIFSGALGLVVDLASFLYPMGKFISGSARLIKVTATAGRIGTQASLPSFSTLTRKLLVSTLQNLNPLDGIPTLLKSVLTGGGKLTVLAGKTGFRALKSLTGHADQYHLVKGLPQLIEPGRWKPISNGDQLSTVKGIDDVPVRNVSTPDKPLYHLVDPNSAKAYGPRLSTRASALAPGRSSYSTLEKTDSHLLVELSDKSHVREILEIDGRTTMLIDDVPYRLDGDTLRRADLIDDRAFKKIPCRLRRAPGGSNLCRTAYVTRDPAPTPDIGSFDDTKGWAPWFGDSIYTPATGRTPMTTKAMAAHDSLTASMEFQKGIYGRVKVSIPVPEQELVDNLDVGATIVEAMDGSKHYVFTRLDAGDFYVAERLKGQSKYDPLIFKKASTATDAPIDELKVVYTGSLNANNMARIYGTEAVERAMKTMDEIAIPIGGPVNPPDTLKWLKVDTSPGEAILFDHKSRMIVSQLPEGAKSWSRSKVAPEDLRQRTVDIFDTLFQEATIKPKNADSALKIDKTMKKLHNKLPGDARSKNFRNIAYAEVTTADGAKEIYVSVSGAQGTTGYLPLFKSNPGVNPVTVGNTTYFNIDADKVFPRTALNVTSDSKVLAVPHTIKNIDTYNPDITGAPTSLDSESKLIRVIREKYPDRETIRSVNVATTMAPCDSCSVVMKQFAYDGSKDGLQVTWT</sequence>
<proteinExistence type="predicted"/>
<organism evidence="1 2">
    <name type="scientific">Pseudomonas frederiksbergensis</name>
    <dbReference type="NCBI Taxonomy" id="104087"/>
    <lineage>
        <taxon>Bacteria</taxon>
        <taxon>Pseudomonadati</taxon>
        <taxon>Pseudomonadota</taxon>
        <taxon>Gammaproteobacteria</taxon>
        <taxon>Pseudomonadales</taxon>
        <taxon>Pseudomonadaceae</taxon>
        <taxon>Pseudomonas</taxon>
    </lineage>
</organism>
<evidence type="ECO:0000313" key="2">
    <source>
        <dbReference type="Proteomes" id="UP000285349"/>
    </source>
</evidence>
<dbReference type="OrthoDB" id="6756152at2"/>
<comment type="caution">
    <text evidence="1">The sequence shown here is derived from an EMBL/GenBank/DDBJ whole genome shotgun (WGS) entry which is preliminary data.</text>
</comment>
<protein>
    <submittedName>
        <fullName evidence="1">Uncharacterized protein</fullName>
    </submittedName>
</protein>
<dbReference type="EMBL" id="MOBQ01000016">
    <property type="protein sequence ID" value="RON46180.1"/>
    <property type="molecule type" value="Genomic_DNA"/>
</dbReference>
<dbReference type="RefSeq" id="WP_123510115.1">
    <property type="nucleotide sequence ID" value="NZ_MOBQ01000016.1"/>
</dbReference>
<dbReference type="Proteomes" id="UP000285349">
    <property type="component" value="Unassembled WGS sequence"/>
</dbReference>
<evidence type="ECO:0000313" key="1">
    <source>
        <dbReference type="EMBL" id="RON46180.1"/>
    </source>
</evidence>
<gene>
    <name evidence="1" type="ORF">BK666_13620</name>
</gene>